<dbReference type="InterPro" id="IPR019613">
    <property type="entry name" value="DUF4198"/>
</dbReference>
<reference evidence="1 2" key="1">
    <citation type="journal article" date="2013" name="Genome Announc.">
        <title>Draft Genome Sequence of Strain JLT2015T, Belonging to the Family Sphingomonadaceae of the Alphaproteobacteria.</title>
        <authorList>
            <person name="Tang K."/>
            <person name="Liu K."/>
            <person name="Li S."/>
            <person name="Jiao N."/>
        </authorList>
    </citation>
    <scope>NUCLEOTIDE SEQUENCE [LARGE SCALE GENOMIC DNA]</scope>
    <source>
        <strain evidence="1 2">JLT2015</strain>
    </source>
</reference>
<accession>M2SBZ0</accession>
<proteinExistence type="predicted"/>
<dbReference type="EMBL" id="AMRV01000005">
    <property type="protein sequence ID" value="EMD82860.1"/>
    <property type="molecule type" value="Genomic_DNA"/>
</dbReference>
<dbReference type="Proteomes" id="UP000011717">
    <property type="component" value="Unassembled WGS sequence"/>
</dbReference>
<name>M2SBZ0_9SPHN</name>
<dbReference type="PATRIC" id="fig|1234595.3.peg.1902"/>
<protein>
    <submittedName>
        <fullName evidence="1">Nikel transport family protein NikM</fullName>
    </submittedName>
</protein>
<evidence type="ECO:0000313" key="1">
    <source>
        <dbReference type="EMBL" id="EMD82860.1"/>
    </source>
</evidence>
<dbReference type="Pfam" id="PF10670">
    <property type="entry name" value="DUF4198"/>
    <property type="match status" value="1"/>
</dbReference>
<keyword evidence="2" id="KW-1185">Reference proteome</keyword>
<dbReference type="AlphaFoldDB" id="M2SBZ0"/>
<gene>
    <name evidence="1" type="ORF">C725_1900</name>
</gene>
<organism evidence="1 2">
    <name type="scientific">Pacificimonas flava</name>
    <dbReference type="NCBI Taxonomy" id="1234595"/>
    <lineage>
        <taxon>Bacteria</taxon>
        <taxon>Pseudomonadati</taxon>
        <taxon>Pseudomonadota</taxon>
        <taxon>Alphaproteobacteria</taxon>
        <taxon>Sphingomonadales</taxon>
        <taxon>Sphingosinicellaceae</taxon>
        <taxon>Pacificimonas</taxon>
    </lineage>
</organism>
<sequence length="267" mass="28523">MTLGAAAPAITLLMAVPADAHRRWLLPSATVLSGDSETVTVDAASSNGLFLFEHNALPLSGLEITGPDGRAVAPNVIGSGEYRSVFDVSLQMAGTYRIALRRDQIMARYTLNGEEKRWRGTTADLDGAIPAEAQDVRVSRTDARIETFATLGAPNDTALQPIGEGLEMVPVSHPNDLVVGEEAQFRFLLNGEPAAGLEVEIVPGGTRYRDDARVQMLTADQDGIVSFTADAPGFWYFEAAADAGTPVDPRIDVRRASYSAVLEVLPL</sequence>
<evidence type="ECO:0000313" key="2">
    <source>
        <dbReference type="Proteomes" id="UP000011717"/>
    </source>
</evidence>
<comment type="caution">
    <text evidence="1">The sequence shown here is derived from an EMBL/GenBank/DDBJ whole genome shotgun (WGS) entry which is preliminary data.</text>
</comment>